<dbReference type="EC" id="2.3.2.30" evidence="7"/>
<keyword evidence="5" id="KW-0012">Acyltransferase</keyword>
<evidence type="ECO:0000256" key="10">
    <source>
        <dbReference type="ARBA" id="ARBA00047785"/>
    </source>
</evidence>
<evidence type="ECO:0000313" key="11">
    <source>
        <dbReference type="EMBL" id="WLD57231.1"/>
    </source>
</evidence>
<comment type="similarity">
    <text evidence="6">Belongs to the acetyltransferase family. OlsB subfamily.</text>
</comment>
<comment type="catalytic activity">
    <reaction evidence="10">
        <text>a (3R)-hydroxyacyl-[ACP] + L-ornithine = a lyso-ornithine lipid + holo-[ACP] + H(+)</text>
        <dbReference type="Rhea" id="RHEA:20633"/>
        <dbReference type="Rhea" id="RHEA-COMP:9685"/>
        <dbReference type="Rhea" id="RHEA-COMP:9945"/>
        <dbReference type="ChEBI" id="CHEBI:15378"/>
        <dbReference type="ChEBI" id="CHEBI:46911"/>
        <dbReference type="ChEBI" id="CHEBI:64479"/>
        <dbReference type="ChEBI" id="CHEBI:78827"/>
        <dbReference type="ChEBI" id="CHEBI:138482"/>
        <dbReference type="EC" id="2.3.2.30"/>
    </reaction>
    <physiologicalReaction direction="left-to-right" evidence="10">
        <dbReference type="Rhea" id="RHEA:20634"/>
    </physiologicalReaction>
</comment>
<keyword evidence="3" id="KW-0808">Transferase</keyword>
<dbReference type="InterPro" id="IPR016181">
    <property type="entry name" value="Acyl_CoA_acyltransferase"/>
</dbReference>
<evidence type="ECO:0000256" key="7">
    <source>
        <dbReference type="ARBA" id="ARBA00039058"/>
    </source>
</evidence>
<evidence type="ECO:0000256" key="5">
    <source>
        <dbReference type="ARBA" id="ARBA00023315"/>
    </source>
</evidence>
<reference evidence="11" key="1">
    <citation type="submission" date="2022-07" db="EMBL/GenBank/DDBJ databases">
        <title>Complete genome sequence of Salinispirillum sp. LH10-3-1 capable of multiple carbohydrate inversion isolated from a soda lake.</title>
        <authorList>
            <person name="Liu J."/>
            <person name="Zhai Y."/>
            <person name="Zhang H."/>
            <person name="Yang H."/>
            <person name="Qu J."/>
            <person name="Li J."/>
        </authorList>
    </citation>
    <scope>NUCLEOTIDE SEQUENCE</scope>
    <source>
        <strain evidence="11">LH 10-3-1</strain>
    </source>
</reference>
<evidence type="ECO:0000256" key="6">
    <source>
        <dbReference type="ARBA" id="ARBA00038095"/>
    </source>
</evidence>
<dbReference type="GO" id="GO:0006629">
    <property type="term" value="P:lipid metabolic process"/>
    <property type="evidence" value="ECO:0007669"/>
    <property type="project" value="UniProtKB-KW"/>
</dbReference>
<dbReference type="GO" id="GO:0043810">
    <property type="term" value="F:ornithine-acyl [acyl carrier protein] N-acyltransferase activity"/>
    <property type="evidence" value="ECO:0007669"/>
    <property type="project" value="UniProtKB-EC"/>
</dbReference>
<dbReference type="EMBL" id="CP101717">
    <property type="protein sequence ID" value="WLD57231.1"/>
    <property type="molecule type" value="Genomic_DNA"/>
</dbReference>
<sequence length="301" mass="33328">MTIAHQLTSAQAGQHVTANSVAQELAALVPLAQFRGLNIYSFTGDECPAAMQEIGRLREAGFRAVGAGRGEELDLDHRDYGEQCYSQLVAWDPEHQEMVAMYRYQQGAKAAVFGPECLRTYGLFDYSASFQRNILPYAIELGRSVVNRAAKKGALGFFATWVGLGALLRKHPEVQYFFGNVSLYQTLNNTGRDLLVSTMQAHYAPPEPYLVARDTCRYEPKQAAPALSANDSADERIRQLRDSLIPYDMSIPPVLQSYMSLSTGIWCGETVFDADFGNALELGIIVPVAEINEKVKARFID</sequence>
<evidence type="ECO:0000256" key="2">
    <source>
        <dbReference type="ARBA" id="ARBA00022516"/>
    </source>
</evidence>
<keyword evidence="4" id="KW-0443">Lipid metabolism</keyword>
<dbReference type="PANTHER" id="PTHR37323:SF1">
    <property type="entry name" value="L-ORNITHINE N(ALPHA)-ACYLTRANSFERASE"/>
    <property type="match status" value="1"/>
</dbReference>
<evidence type="ECO:0000256" key="1">
    <source>
        <dbReference type="ARBA" id="ARBA00005189"/>
    </source>
</evidence>
<evidence type="ECO:0000256" key="8">
    <source>
        <dbReference type="ARBA" id="ARBA00039866"/>
    </source>
</evidence>
<evidence type="ECO:0000256" key="4">
    <source>
        <dbReference type="ARBA" id="ARBA00023098"/>
    </source>
</evidence>
<evidence type="ECO:0000256" key="3">
    <source>
        <dbReference type="ARBA" id="ARBA00022679"/>
    </source>
</evidence>
<comment type="function">
    <text evidence="9">Catalyzes the first step in the biosynthesis of ornithine lipids, which are phosphorus-free membrane lipids. Catalyzes the 3-hydroxyacyl-acyl carrier protein-dependent acylation of ornithine to form lyso-ornithine lipid (LOL).</text>
</comment>
<name>A0AB38YD19_9GAMM</name>
<comment type="pathway">
    <text evidence="1">Lipid metabolism.</text>
</comment>
<keyword evidence="2" id="KW-0444">Lipid biosynthesis</keyword>
<dbReference type="AlphaFoldDB" id="A0AB38YD19"/>
<dbReference type="PANTHER" id="PTHR37323">
    <property type="entry name" value="GCN5-RELATED N-ACETYLTRANSFERASE"/>
    <property type="match status" value="1"/>
</dbReference>
<proteinExistence type="inferred from homology"/>
<dbReference type="SUPFAM" id="SSF55729">
    <property type="entry name" value="Acyl-CoA N-acyltransferases (Nat)"/>
    <property type="match status" value="1"/>
</dbReference>
<accession>A0AB38YD19</accession>
<dbReference type="RefSeq" id="WP_304994518.1">
    <property type="nucleotide sequence ID" value="NZ_CP101717.1"/>
</dbReference>
<gene>
    <name evidence="11" type="ORF">NFC81_10920</name>
</gene>
<evidence type="ECO:0000256" key="9">
    <source>
        <dbReference type="ARBA" id="ARBA00045724"/>
    </source>
</evidence>
<organism evidence="11">
    <name type="scientific">Salinispirillum sp. LH 10-3-1</name>
    <dbReference type="NCBI Taxonomy" id="2952525"/>
    <lineage>
        <taxon>Bacteria</taxon>
        <taxon>Pseudomonadati</taxon>
        <taxon>Pseudomonadota</taxon>
        <taxon>Gammaproteobacteria</taxon>
        <taxon>Oceanospirillales</taxon>
        <taxon>Saccharospirillaceae</taxon>
        <taxon>Salinispirillum</taxon>
    </lineage>
</organism>
<protein>
    <recommendedName>
        <fullName evidence="8">L-ornithine N(alpha)-acyltransferase</fullName>
        <ecNumber evidence="7">2.3.2.30</ecNumber>
    </recommendedName>
</protein>
<dbReference type="Pfam" id="PF13444">
    <property type="entry name" value="Acetyltransf_5"/>
    <property type="match status" value="1"/>
</dbReference>
<dbReference type="InterPro" id="IPR052351">
    <property type="entry name" value="Ornithine_N-alpha-AT"/>
</dbReference>